<dbReference type="STRING" id="118062.MCBB_0892"/>
<protein>
    <submittedName>
        <fullName evidence="2">Antibiotic biosynthesis monooxygenase</fullName>
    </submittedName>
</protein>
<dbReference type="Proteomes" id="UP000094707">
    <property type="component" value="Chromosome I"/>
</dbReference>
<dbReference type="SUPFAM" id="SSF54909">
    <property type="entry name" value="Dimeric alpha+beta barrel"/>
    <property type="match status" value="1"/>
</dbReference>
<dbReference type="PANTHER" id="PTHR33336:SF3">
    <property type="entry name" value="ABM DOMAIN-CONTAINING PROTEIN"/>
    <property type="match status" value="1"/>
</dbReference>
<proteinExistence type="predicted"/>
<dbReference type="PROSITE" id="PS51725">
    <property type="entry name" value="ABM"/>
    <property type="match status" value="1"/>
</dbReference>
<gene>
    <name evidence="2" type="ORF">MCBB_0892</name>
</gene>
<evidence type="ECO:0000313" key="3">
    <source>
        <dbReference type="Proteomes" id="UP000094707"/>
    </source>
</evidence>
<name>A0A1D3L1L5_9EURY</name>
<dbReference type="GO" id="GO:0005829">
    <property type="term" value="C:cytosol"/>
    <property type="evidence" value="ECO:0007669"/>
    <property type="project" value="TreeGrafter"/>
</dbReference>
<evidence type="ECO:0000259" key="1">
    <source>
        <dbReference type="PROSITE" id="PS51725"/>
    </source>
</evidence>
<dbReference type="Gene3D" id="3.30.70.100">
    <property type="match status" value="1"/>
</dbReference>
<dbReference type="GeneID" id="30411740"/>
<reference evidence="2 3" key="1">
    <citation type="submission" date="2016-08" db="EMBL/GenBank/DDBJ databases">
        <authorList>
            <person name="Seilhamer J.J."/>
        </authorList>
    </citation>
    <scope>NUCLEOTIDE SEQUENCE [LARGE SCALE GENOMIC DNA]</scope>
    <source>
        <strain evidence="2">Buetzberg</strain>
    </source>
</reference>
<evidence type="ECO:0000313" key="2">
    <source>
        <dbReference type="EMBL" id="SCG85456.1"/>
    </source>
</evidence>
<accession>A0A1D3L1L5</accession>
<keyword evidence="2" id="KW-0560">Oxidoreductase</keyword>
<dbReference type="RefSeq" id="WP_071906615.1">
    <property type="nucleotide sequence ID" value="NZ_LT607756.1"/>
</dbReference>
<sequence>MIIVTAKIKAKKGERDKIIAKSQDIIKFSRLDPGNISYNLYADTGDDDLLVMLEEWESSELLEAHMQTEHFKAFGEAIKDSIAEEMDIGVYSADKL</sequence>
<dbReference type="PANTHER" id="PTHR33336">
    <property type="entry name" value="QUINOL MONOOXYGENASE YGIN-RELATED"/>
    <property type="match status" value="1"/>
</dbReference>
<dbReference type="AlphaFoldDB" id="A0A1D3L1L5"/>
<dbReference type="InterPro" id="IPR007138">
    <property type="entry name" value="ABM_dom"/>
</dbReference>
<organism evidence="2 3">
    <name type="scientific">Methanobacterium congolense</name>
    <dbReference type="NCBI Taxonomy" id="118062"/>
    <lineage>
        <taxon>Archaea</taxon>
        <taxon>Methanobacteriati</taxon>
        <taxon>Methanobacteriota</taxon>
        <taxon>Methanomada group</taxon>
        <taxon>Methanobacteria</taxon>
        <taxon>Methanobacteriales</taxon>
        <taxon>Methanobacteriaceae</taxon>
        <taxon>Methanobacterium</taxon>
    </lineage>
</organism>
<dbReference type="KEGG" id="mcub:MCBB_0892"/>
<dbReference type="OrthoDB" id="8931at2157"/>
<dbReference type="InterPro" id="IPR050744">
    <property type="entry name" value="AI-2_Isomerase_LsrG"/>
</dbReference>
<dbReference type="Pfam" id="PF03992">
    <property type="entry name" value="ABM"/>
    <property type="match status" value="1"/>
</dbReference>
<dbReference type="PATRIC" id="fig|129848.4.peg.896"/>
<keyword evidence="2" id="KW-0503">Monooxygenase</keyword>
<keyword evidence="3" id="KW-1185">Reference proteome</keyword>
<feature type="domain" description="ABM" evidence="1">
    <location>
        <begin position="2"/>
        <end position="91"/>
    </location>
</feature>
<dbReference type="GO" id="GO:0004497">
    <property type="term" value="F:monooxygenase activity"/>
    <property type="evidence" value="ECO:0007669"/>
    <property type="project" value="UniProtKB-KW"/>
</dbReference>
<dbReference type="InterPro" id="IPR011008">
    <property type="entry name" value="Dimeric_a/b-barrel"/>
</dbReference>
<dbReference type="EMBL" id="LT607756">
    <property type="protein sequence ID" value="SCG85456.1"/>
    <property type="molecule type" value="Genomic_DNA"/>
</dbReference>